<dbReference type="KEGG" id="msto:MSTO_00050"/>
<accession>A0A7I7Q066</accession>
<gene>
    <name evidence="3" type="ORF">MSTO_00050</name>
</gene>
<name>A0A7I7Q066_9MYCO</name>
<organism evidence="3 4">
    <name type="scientific">Mycobacterium stomatepiae</name>
    <dbReference type="NCBI Taxonomy" id="470076"/>
    <lineage>
        <taxon>Bacteria</taxon>
        <taxon>Bacillati</taxon>
        <taxon>Actinomycetota</taxon>
        <taxon>Actinomycetes</taxon>
        <taxon>Mycobacteriales</taxon>
        <taxon>Mycobacteriaceae</taxon>
        <taxon>Mycobacterium</taxon>
        <taxon>Mycobacterium simiae complex</taxon>
    </lineage>
</organism>
<dbReference type="Pfam" id="PF05199">
    <property type="entry name" value="GMC_oxred_C"/>
    <property type="match status" value="1"/>
</dbReference>
<dbReference type="InterPro" id="IPR007867">
    <property type="entry name" value="GMC_OxRtase_C"/>
</dbReference>
<sequence length="97" mass="10387">MNLPTEVNLDQAALAAHARNWSQTEYHAVGTCAMGVDERAVVDPELKVRGVEGLRVVDASVMPAIISGNTNAATVMIAEKGADLIKNSRCPRADTRR</sequence>
<feature type="domain" description="Glucose-methanol-choline oxidoreductase C-terminal" evidence="2">
    <location>
        <begin position="8"/>
        <end position="78"/>
    </location>
</feature>
<dbReference type="GO" id="GO:0050660">
    <property type="term" value="F:flavin adenine dinucleotide binding"/>
    <property type="evidence" value="ECO:0007669"/>
    <property type="project" value="InterPro"/>
</dbReference>
<dbReference type="SUPFAM" id="SSF51905">
    <property type="entry name" value="FAD/NAD(P)-binding domain"/>
    <property type="match status" value="1"/>
</dbReference>
<evidence type="ECO:0000259" key="2">
    <source>
        <dbReference type="Pfam" id="PF05199"/>
    </source>
</evidence>
<dbReference type="PANTHER" id="PTHR11552:SF147">
    <property type="entry name" value="CHOLINE DEHYDROGENASE, MITOCHONDRIAL"/>
    <property type="match status" value="1"/>
</dbReference>
<keyword evidence="4" id="KW-1185">Reference proteome</keyword>
<proteinExistence type="inferred from homology"/>
<dbReference type="Proteomes" id="UP000467130">
    <property type="component" value="Chromosome"/>
</dbReference>
<dbReference type="Gene3D" id="3.50.50.60">
    <property type="entry name" value="FAD/NAD(P)-binding domain"/>
    <property type="match status" value="1"/>
</dbReference>
<reference evidence="3 4" key="1">
    <citation type="journal article" date="2019" name="Emerg. Microbes Infect.">
        <title>Comprehensive subspecies identification of 175 nontuberculous mycobacteria species based on 7547 genomic profiles.</title>
        <authorList>
            <person name="Matsumoto Y."/>
            <person name="Kinjo T."/>
            <person name="Motooka D."/>
            <person name="Nabeya D."/>
            <person name="Jung N."/>
            <person name="Uechi K."/>
            <person name="Horii T."/>
            <person name="Iida T."/>
            <person name="Fujita J."/>
            <person name="Nakamura S."/>
        </authorList>
    </citation>
    <scope>NUCLEOTIDE SEQUENCE [LARGE SCALE GENOMIC DNA]</scope>
    <source>
        <strain evidence="3 4">JCM 17783</strain>
    </source>
</reference>
<evidence type="ECO:0000313" key="3">
    <source>
        <dbReference type="EMBL" id="BBY19800.1"/>
    </source>
</evidence>
<protein>
    <recommendedName>
        <fullName evidence="2">Glucose-methanol-choline oxidoreductase C-terminal domain-containing protein</fullName>
    </recommendedName>
</protein>
<dbReference type="EMBL" id="AP022587">
    <property type="protein sequence ID" value="BBY19800.1"/>
    <property type="molecule type" value="Genomic_DNA"/>
</dbReference>
<dbReference type="InterPro" id="IPR036188">
    <property type="entry name" value="FAD/NAD-bd_sf"/>
</dbReference>
<dbReference type="GO" id="GO:0016614">
    <property type="term" value="F:oxidoreductase activity, acting on CH-OH group of donors"/>
    <property type="evidence" value="ECO:0007669"/>
    <property type="project" value="InterPro"/>
</dbReference>
<evidence type="ECO:0000313" key="4">
    <source>
        <dbReference type="Proteomes" id="UP000467130"/>
    </source>
</evidence>
<evidence type="ECO:0000256" key="1">
    <source>
        <dbReference type="ARBA" id="ARBA00010790"/>
    </source>
</evidence>
<dbReference type="AlphaFoldDB" id="A0A7I7Q066"/>
<dbReference type="InterPro" id="IPR012132">
    <property type="entry name" value="GMC_OxRdtase"/>
</dbReference>
<comment type="similarity">
    <text evidence="1">Belongs to the GMC oxidoreductase family.</text>
</comment>
<dbReference type="PANTHER" id="PTHR11552">
    <property type="entry name" value="GLUCOSE-METHANOL-CHOLINE GMC OXIDOREDUCTASE"/>
    <property type="match status" value="1"/>
</dbReference>
<dbReference type="Gene3D" id="3.30.560.10">
    <property type="entry name" value="Glucose Oxidase, domain 3"/>
    <property type="match status" value="1"/>
</dbReference>